<dbReference type="OrthoDB" id="778454at2759"/>
<dbReference type="PROSITE" id="PS50175">
    <property type="entry name" value="ASP_PROT_RETROV"/>
    <property type="match status" value="1"/>
</dbReference>
<dbReference type="EMBL" id="AVOT02010474">
    <property type="protein sequence ID" value="MBW0490234.1"/>
    <property type="molecule type" value="Genomic_DNA"/>
</dbReference>
<comment type="caution">
    <text evidence="3">The sequence shown here is derived from an EMBL/GenBank/DDBJ whole genome shotgun (WGS) entry which is preliminary data.</text>
</comment>
<dbReference type="InterPro" id="IPR001995">
    <property type="entry name" value="Peptidase_A2_cat"/>
</dbReference>
<dbReference type="Proteomes" id="UP000765509">
    <property type="component" value="Unassembled WGS sequence"/>
</dbReference>
<name>A0A9Q3CT64_9BASI</name>
<evidence type="ECO:0000313" key="4">
    <source>
        <dbReference type="Proteomes" id="UP000765509"/>
    </source>
</evidence>
<dbReference type="GO" id="GO:0004190">
    <property type="term" value="F:aspartic-type endopeptidase activity"/>
    <property type="evidence" value="ECO:0007669"/>
    <property type="project" value="InterPro"/>
</dbReference>
<keyword evidence="4" id="KW-1185">Reference proteome</keyword>
<dbReference type="AlphaFoldDB" id="A0A9Q3CT64"/>
<organism evidence="3 4">
    <name type="scientific">Austropuccinia psidii MF-1</name>
    <dbReference type="NCBI Taxonomy" id="1389203"/>
    <lineage>
        <taxon>Eukaryota</taxon>
        <taxon>Fungi</taxon>
        <taxon>Dikarya</taxon>
        <taxon>Basidiomycota</taxon>
        <taxon>Pucciniomycotina</taxon>
        <taxon>Pucciniomycetes</taxon>
        <taxon>Pucciniales</taxon>
        <taxon>Sphaerophragmiaceae</taxon>
        <taxon>Austropuccinia</taxon>
    </lineage>
</organism>
<evidence type="ECO:0000256" key="1">
    <source>
        <dbReference type="SAM" id="MobiDB-lite"/>
    </source>
</evidence>
<evidence type="ECO:0000259" key="2">
    <source>
        <dbReference type="PROSITE" id="PS50175"/>
    </source>
</evidence>
<gene>
    <name evidence="3" type="ORF">O181_029949</name>
</gene>
<reference evidence="3" key="1">
    <citation type="submission" date="2021-03" db="EMBL/GenBank/DDBJ databases">
        <title>Draft genome sequence of rust myrtle Austropuccinia psidii MF-1, a brazilian biotype.</title>
        <authorList>
            <person name="Quecine M.C."/>
            <person name="Pachon D.M.R."/>
            <person name="Bonatelli M.L."/>
            <person name="Correr F.H."/>
            <person name="Franceschini L.M."/>
            <person name="Leite T.F."/>
            <person name="Margarido G.R.A."/>
            <person name="Almeida C.A."/>
            <person name="Ferrarezi J.A."/>
            <person name="Labate C.A."/>
        </authorList>
    </citation>
    <scope>NUCLEOTIDE SEQUENCE</scope>
    <source>
        <strain evidence="3">MF-1</strain>
    </source>
</reference>
<evidence type="ECO:0000313" key="3">
    <source>
        <dbReference type="EMBL" id="MBW0490234.1"/>
    </source>
</evidence>
<feature type="region of interest" description="Disordered" evidence="1">
    <location>
        <begin position="1"/>
        <end position="37"/>
    </location>
</feature>
<feature type="domain" description="Peptidase A2" evidence="2">
    <location>
        <begin position="139"/>
        <end position="176"/>
    </location>
</feature>
<sequence>MTKAQPSPFKVTIQPKDTIKKNTSSPGGFIEEEEAGEESVIIPTKYSQREGVYSEGFNKTTKDGSDKELSIEEQGSIIERFIDNIMDQKINLTLEEIEISPIQIQEKITMQEIIIQDKTHYSCPLGMIEVSVGQKGHIVQALTEAGAELSIIPEVKSIKERLPRRVLKIRLIGIGGHRTVIVVLPKNTVVVLPSGYEKIIHLFIARGSLHIAIWRPFLSHNVIIIENSQ</sequence>
<proteinExistence type="predicted"/>
<protein>
    <recommendedName>
        <fullName evidence="2">Peptidase A2 domain-containing protein</fullName>
    </recommendedName>
</protein>
<accession>A0A9Q3CT64</accession>
<dbReference type="GO" id="GO:0006508">
    <property type="term" value="P:proteolysis"/>
    <property type="evidence" value="ECO:0007669"/>
    <property type="project" value="InterPro"/>
</dbReference>